<dbReference type="PANTHER" id="PTHR22604">
    <property type="entry name" value="OXIDOREDUCTASES"/>
    <property type="match status" value="1"/>
</dbReference>
<dbReference type="InterPro" id="IPR050984">
    <property type="entry name" value="Gfo/Idh/MocA_domain"/>
</dbReference>
<evidence type="ECO:0000259" key="6">
    <source>
        <dbReference type="Pfam" id="PF01408"/>
    </source>
</evidence>
<evidence type="ECO:0000256" key="3">
    <source>
        <dbReference type="ARBA" id="ARBA00038984"/>
    </source>
</evidence>
<sequence length="398" mass="44060">MSWIGQAMLNLNNWYHGVNKLKASVKKDSNPVRIGVVSAAAINFVALFDPVGTHPGATVVAIGARDKSKAQAQIDHYGLGGTCKAYGSYDEVVNDKDVDAVYIPLPNGLHAEWAIKAMRKGKHVLIEKSITSNAAECREVEKVAKETGKLALEAFHYRFHPAVHRVKELIESGQYGNPKEVFVRMSVPSDAMAKNDIRFQYPLGGGACLDLSYIFSSACYFACPTPSLPTAEITIQTATPRIHPVDAQIDEAIDATFTLEPPPATGKPAVKCHVSGDLNRPYVWGLIPCWIPKMPFARIELERARIEFNNFKDERGRLVAGSKRTEKVWTDGPVWGKRGEVWWSTYRYMVEAFVEGVKAREEGRDVERLPWVGLAESGKMMEVIDAVYERAGLAVRGL</sequence>
<accession>A0A6A6C4U2</accession>
<dbReference type="Gene3D" id="3.30.360.10">
    <property type="entry name" value="Dihydrodipicolinate Reductase, domain 2"/>
    <property type="match status" value="1"/>
</dbReference>
<reference evidence="7" key="1">
    <citation type="journal article" date="2020" name="Stud. Mycol.">
        <title>101 Dothideomycetes genomes: a test case for predicting lifestyles and emergence of pathogens.</title>
        <authorList>
            <person name="Haridas S."/>
            <person name="Albert R."/>
            <person name="Binder M."/>
            <person name="Bloem J."/>
            <person name="Labutti K."/>
            <person name="Salamov A."/>
            <person name="Andreopoulos B."/>
            <person name="Baker S."/>
            <person name="Barry K."/>
            <person name="Bills G."/>
            <person name="Bluhm B."/>
            <person name="Cannon C."/>
            <person name="Castanera R."/>
            <person name="Culley D."/>
            <person name="Daum C."/>
            <person name="Ezra D."/>
            <person name="Gonzalez J."/>
            <person name="Henrissat B."/>
            <person name="Kuo A."/>
            <person name="Liang C."/>
            <person name="Lipzen A."/>
            <person name="Lutzoni F."/>
            <person name="Magnuson J."/>
            <person name="Mondo S."/>
            <person name="Nolan M."/>
            <person name="Ohm R."/>
            <person name="Pangilinan J."/>
            <person name="Park H.-J."/>
            <person name="Ramirez L."/>
            <person name="Alfaro M."/>
            <person name="Sun H."/>
            <person name="Tritt A."/>
            <person name="Yoshinaga Y."/>
            <person name="Zwiers L.-H."/>
            <person name="Turgeon B."/>
            <person name="Goodwin S."/>
            <person name="Spatafora J."/>
            <person name="Crous P."/>
            <person name="Grigoriev I."/>
        </authorList>
    </citation>
    <scope>NUCLEOTIDE SEQUENCE</scope>
    <source>
        <strain evidence="7">ATCC 36951</strain>
    </source>
</reference>
<feature type="domain" description="Gfo/Idh/MocA-like oxidoreductase N-terminal" evidence="6">
    <location>
        <begin position="51"/>
        <end position="151"/>
    </location>
</feature>
<keyword evidence="8" id="KW-1185">Reference proteome</keyword>
<dbReference type="GO" id="GO:0047837">
    <property type="term" value="F:D-xylose 1-dehydrogenase (NADP+) activity"/>
    <property type="evidence" value="ECO:0007669"/>
    <property type="project" value="UniProtKB-EC"/>
</dbReference>
<dbReference type="InterPro" id="IPR000683">
    <property type="entry name" value="Gfo/Idh/MocA-like_OxRdtase_N"/>
</dbReference>
<dbReference type="OrthoDB" id="6417021at2759"/>
<dbReference type="InterPro" id="IPR036291">
    <property type="entry name" value="NAD(P)-bd_dom_sf"/>
</dbReference>
<dbReference type="GO" id="GO:0000166">
    <property type="term" value="F:nucleotide binding"/>
    <property type="evidence" value="ECO:0007669"/>
    <property type="project" value="InterPro"/>
</dbReference>
<dbReference type="SUPFAM" id="SSF51735">
    <property type="entry name" value="NAD(P)-binding Rossmann-fold domains"/>
    <property type="match status" value="1"/>
</dbReference>
<dbReference type="GeneID" id="54571756"/>
<dbReference type="AlphaFoldDB" id="A0A6A6C4U2"/>
<dbReference type="Proteomes" id="UP000799537">
    <property type="component" value="Unassembled WGS sequence"/>
</dbReference>
<evidence type="ECO:0000256" key="4">
    <source>
        <dbReference type="ARBA" id="ARBA00042988"/>
    </source>
</evidence>
<comment type="catalytic activity">
    <reaction evidence="5">
        <text>D-xylose + NADP(+) = D-xylono-1,5-lactone + NADPH + H(+)</text>
        <dbReference type="Rhea" id="RHEA:22000"/>
        <dbReference type="ChEBI" id="CHEBI:15378"/>
        <dbReference type="ChEBI" id="CHEBI:15867"/>
        <dbReference type="ChEBI" id="CHEBI:53455"/>
        <dbReference type="ChEBI" id="CHEBI:57783"/>
        <dbReference type="ChEBI" id="CHEBI:58349"/>
        <dbReference type="EC" id="1.1.1.179"/>
    </reaction>
</comment>
<comment type="similarity">
    <text evidence="1">Belongs to the Gfo/Idh/MocA family.</text>
</comment>
<gene>
    <name evidence="7" type="ORF">M409DRAFT_69884</name>
</gene>
<evidence type="ECO:0000256" key="1">
    <source>
        <dbReference type="ARBA" id="ARBA00010928"/>
    </source>
</evidence>
<name>A0A6A6C4U2_ZASCE</name>
<proteinExistence type="inferred from homology"/>
<evidence type="ECO:0000256" key="2">
    <source>
        <dbReference type="ARBA" id="ARBA00023002"/>
    </source>
</evidence>
<dbReference type="EC" id="1.1.1.179" evidence="3"/>
<evidence type="ECO:0000313" key="8">
    <source>
        <dbReference type="Proteomes" id="UP000799537"/>
    </source>
</evidence>
<dbReference type="PANTHER" id="PTHR22604:SF105">
    <property type="entry name" value="TRANS-1,2-DIHYDROBENZENE-1,2-DIOL DEHYDROGENASE"/>
    <property type="match status" value="1"/>
</dbReference>
<dbReference type="Pfam" id="PF01408">
    <property type="entry name" value="GFO_IDH_MocA"/>
    <property type="match status" value="1"/>
</dbReference>
<dbReference type="SUPFAM" id="SSF55347">
    <property type="entry name" value="Glyceraldehyde-3-phosphate dehydrogenase-like, C-terminal domain"/>
    <property type="match status" value="1"/>
</dbReference>
<dbReference type="EMBL" id="ML993620">
    <property type="protein sequence ID" value="KAF2161278.1"/>
    <property type="molecule type" value="Genomic_DNA"/>
</dbReference>
<evidence type="ECO:0000313" key="7">
    <source>
        <dbReference type="EMBL" id="KAF2161278.1"/>
    </source>
</evidence>
<dbReference type="RefSeq" id="XP_033662167.1">
    <property type="nucleotide sequence ID" value="XM_033818484.1"/>
</dbReference>
<dbReference type="Gene3D" id="3.40.50.720">
    <property type="entry name" value="NAD(P)-binding Rossmann-like Domain"/>
    <property type="match status" value="1"/>
</dbReference>
<evidence type="ECO:0000256" key="5">
    <source>
        <dbReference type="ARBA" id="ARBA00049233"/>
    </source>
</evidence>
<keyword evidence="2" id="KW-0560">Oxidoreductase</keyword>
<organism evidence="7 8">
    <name type="scientific">Zasmidium cellare ATCC 36951</name>
    <dbReference type="NCBI Taxonomy" id="1080233"/>
    <lineage>
        <taxon>Eukaryota</taxon>
        <taxon>Fungi</taxon>
        <taxon>Dikarya</taxon>
        <taxon>Ascomycota</taxon>
        <taxon>Pezizomycotina</taxon>
        <taxon>Dothideomycetes</taxon>
        <taxon>Dothideomycetidae</taxon>
        <taxon>Mycosphaerellales</taxon>
        <taxon>Mycosphaerellaceae</taxon>
        <taxon>Zasmidium</taxon>
    </lineage>
</organism>
<protein>
    <recommendedName>
        <fullName evidence="3">D-xylose 1-dehydrogenase (NADP(+), D-xylono-1,5-lactone-forming)</fullName>
        <ecNumber evidence="3">1.1.1.179</ecNumber>
    </recommendedName>
    <alternativeName>
        <fullName evidence="4">D-xylose-NADP dehydrogenase</fullName>
    </alternativeName>
</protein>